<dbReference type="Proteomes" id="UP000244223">
    <property type="component" value="Unassembled WGS sequence"/>
</dbReference>
<dbReference type="AlphaFoldDB" id="A0A2T5IYI3"/>
<sequence length="89" mass="10252">MDNMHYKTHLPLSAIGALALGQKIQAIKIVRQETALDLKTAKELVEAYEREHPDIRPVHQHTQSQSLIWLWLSLILLLCGVASWFWLSH</sequence>
<evidence type="ECO:0000256" key="1">
    <source>
        <dbReference type="SAM" id="Phobius"/>
    </source>
</evidence>
<dbReference type="GO" id="GO:0003735">
    <property type="term" value="F:structural constituent of ribosome"/>
    <property type="evidence" value="ECO:0007669"/>
    <property type="project" value="InterPro"/>
</dbReference>
<dbReference type="Gene3D" id="3.30.1390.10">
    <property type="match status" value="1"/>
</dbReference>
<dbReference type="InterPro" id="IPR014719">
    <property type="entry name" value="Ribosomal_bL12_C/ClpS-like"/>
</dbReference>
<feature type="domain" description="Large ribosomal subunit protein bL12 C-terminal" evidence="2">
    <location>
        <begin position="21"/>
        <end position="48"/>
    </location>
</feature>
<keyword evidence="4" id="KW-1185">Reference proteome</keyword>
<dbReference type="OrthoDB" id="8857528at2"/>
<organism evidence="3 4">
    <name type="scientific">Agitococcus lubricus</name>
    <dbReference type="NCBI Taxonomy" id="1077255"/>
    <lineage>
        <taxon>Bacteria</taxon>
        <taxon>Pseudomonadati</taxon>
        <taxon>Pseudomonadota</taxon>
        <taxon>Gammaproteobacteria</taxon>
        <taxon>Moraxellales</taxon>
        <taxon>Moraxellaceae</taxon>
        <taxon>Agitococcus</taxon>
    </lineage>
</organism>
<feature type="transmembrane region" description="Helical" evidence="1">
    <location>
        <begin position="68"/>
        <end position="87"/>
    </location>
</feature>
<keyword evidence="1" id="KW-0472">Membrane</keyword>
<protein>
    <submittedName>
        <fullName evidence="3">Ribosomal L7/L12-like protein</fullName>
    </submittedName>
</protein>
<reference evidence="3 4" key="1">
    <citation type="submission" date="2018-04" db="EMBL/GenBank/DDBJ databases">
        <title>Genomic Encyclopedia of Archaeal and Bacterial Type Strains, Phase II (KMG-II): from individual species to whole genera.</title>
        <authorList>
            <person name="Goeker M."/>
        </authorList>
    </citation>
    <scope>NUCLEOTIDE SEQUENCE [LARGE SCALE GENOMIC DNA]</scope>
    <source>
        <strain evidence="3 4">DSM 5822</strain>
    </source>
</reference>
<keyword evidence="1" id="KW-1133">Transmembrane helix</keyword>
<dbReference type="RefSeq" id="WP_107865964.1">
    <property type="nucleotide sequence ID" value="NZ_QAON01000009.1"/>
</dbReference>
<dbReference type="Pfam" id="PF00542">
    <property type="entry name" value="Ribosomal_L12"/>
    <property type="match status" value="1"/>
</dbReference>
<dbReference type="GO" id="GO:0006412">
    <property type="term" value="P:translation"/>
    <property type="evidence" value="ECO:0007669"/>
    <property type="project" value="InterPro"/>
</dbReference>
<dbReference type="EMBL" id="QAON01000009">
    <property type="protein sequence ID" value="PTQ89051.1"/>
    <property type="molecule type" value="Genomic_DNA"/>
</dbReference>
<evidence type="ECO:0000313" key="3">
    <source>
        <dbReference type="EMBL" id="PTQ89051.1"/>
    </source>
</evidence>
<name>A0A2T5IYI3_9GAMM</name>
<gene>
    <name evidence="3" type="ORF">C8N29_10972</name>
</gene>
<proteinExistence type="predicted"/>
<dbReference type="InterPro" id="IPR013823">
    <property type="entry name" value="Ribosomal_bL12_C"/>
</dbReference>
<evidence type="ECO:0000259" key="2">
    <source>
        <dbReference type="Pfam" id="PF00542"/>
    </source>
</evidence>
<dbReference type="SUPFAM" id="SSF54736">
    <property type="entry name" value="ClpS-like"/>
    <property type="match status" value="1"/>
</dbReference>
<accession>A0A2T5IYI3</accession>
<keyword evidence="1" id="KW-0812">Transmembrane</keyword>
<comment type="caution">
    <text evidence="3">The sequence shown here is derived from an EMBL/GenBank/DDBJ whole genome shotgun (WGS) entry which is preliminary data.</text>
</comment>
<evidence type="ECO:0000313" key="4">
    <source>
        <dbReference type="Proteomes" id="UP000244223"/>
    </source>
</evidence>